<protein>
    <submittedName>
        <fullName evidence="1">Uncharacterized protein</fullName>
    </submittedName>
</protein>
<proteinExistence type="predicted"/>
<dbReference type="AlphaFoldDB" id="A0A0A1VX94"/>
<dbReference type="EMBL" id="BBPA01000050">
    <property type="protein sequence ID" value="GAL93891.1"/>
    <property type="molecule type" value="Genomic_DNA"/>
</dbReference>
<organism evidence="1 2">
    <name type="scientific">Microcystis aeruginosa NIES-44</name>
    <dbReference type="NCBI Taxonomy" id="449439"/>
    <lineage>
        <taxon>Bacteria</taxon>
        <taxon>Bacillati</taxon>
        <taxon>Cyanobacteriota</taxon>
        <taxon>Cyanophyceae</taxon>
        <taxon>Oscillatoriophycideae</taxon>
        <taxon>Chroococcales</taxon>
        <taxon>Microcystaceae</taxon>
        <taxon>Microcystis</taxon>
    </lineage>
</organism>
<dbReference type="Proteomes" id="UP000030321">
    <property type="component" value="Unassembled WGS sequence"/>
</dbReference>
<gene>
    <name evidence="1" type="ORF">N44_02471</name>
</gene>
<name>A0A0A1VX94_MICAE</name>
<accession>A0A0A1VX94</accession>
<evidence type="ECO:0000313" key="2">
    <source>
        <dbReference type="Proteomes" id="UP000030321"/>
    </source>
</evidence>
<reference evidence="2" key="1">
    <citation type="journal article" date="2015" name="Genome">
        <title>Whole Genome Sequence of the Non-Microcystin-Producing Microcystis aeruginosa Strain NIES-44.</title>
        <authorList>
            <person name="Okano K."/>
            <person name="Miyata N."/>
            <person name="Ozaki Y."/>
        </authorList>
    </citation>
    <scope>NUCLEOTIDE SEQUENCE [LARGE SCALE GENOMIC DNA]</scope>
    <source>
        <strain evidence="2">NIES-44</strain>
    </source>
</reference>
<sequence length="54" mass="6077">MKQEALNWGTAYTKSVFNSVINSQVMNCFSLLRCSLLPTPHTLHPTLLSLSNRI</sequence>
<evidence type="ECO:0000313" key="1">
    <source>
        <dbReference type="EMBL" id="GAL93891.1"/>
    </source>
</evidence>
<comment type="caution">
    <text evidence="1">The sequence shown here is derived from an EMBL/GenBank/DDBJ whole genome shotgun (WGS) entry which is preliminary data.</text>
</comment>